<sequence length="151" mass="15874">MADFLTGEQEAGVVQQVFLLEDAAGGGLLLSTDSMRRLPPWPEGVSDLLSSVCTALYALPALQSGELHVQAELYMAGVLAEAGRRLEGCTGRLDAGSQVVYLGKAGGFVCGPVPWTQPQPLSASLLAPPAPQLSDHTDDTREGALGWERAR</sequence>
<dbReference type="PATRIC" id="fig|1182568.3.peg.2518"/>
<protein>
    <submittedName>
        <fullName evidence="2">Uncharacterized protein</fullName>
    </submittedName>
</protein>
<evidence type="ECO:0000313" key="2">
    <source>
        <dbReference type="EMBL" id="ANE44393.1"/>
    </source>
</evidence>
<dbReference type="RefSeq" id="WP_064015473.1">
    <property type="nucleotide sequence ID" value="NZ_CP011387.1"/>
</dbReference>
<dbReference type="EMBL" id="CP011387">
    <property type="protein sequence ID" value="ANE44393.1"/>
    <property type="molecule type" value="Genomic_DNA"/>
</dbReference>
<dbReference type="AlphaFoldDB" id="A0A172TC62"/>
<proteinExistence type="predicted"/>
<keyword evidence="3" id="KW-1185">Reference proteome</keyword>
<dbReference type="Proteomes" id="UP000077363">
    <property type="component" value="Chromosome"/>
</dbReference>
<evidence type="ECO:0000256" key="1">
    <source>
        <dbReference type="SAM" id="MobiDB-lite"/>
    </source>
</evidence>
<feature type="region of interest" description="Disordered" evidence="1">
    <location>
        <begin position="124"/>
        <end position="151"/>
    </location>
</feature>
<dbReference type="STRING" id="1182568.SU48_12185"/>
<gene>
    <name evidence="2" type="ORF">SU48_12185</name>
</gene>
<evidence type="ECO:0000313" key="3">
    <source>
        <dbReference type="Proteomes" id="UP000077363"/>
    </source>
</evidence>
<reference evidence="2 3" key="1">
    <citation type="submission" date="2015-01" db="EMBL/GenBank/DDBJ databases">
        <title>Deinococcus puniceus/DY1/ whole genome sequencing.</title>
        <authorList>
            <person name="Kim M.K."/>
            <person name="Srinivasan S."/>
            <person name="Lee J.-J."/>
        </authorList>
    </citation>
    <scope>NUCLEOTIDE SEQUENCE [LARGE SCALE GENOMIC DNA]</scope>
    <source>
        <strain evidence="2 3">DY1</strain>
    </source>
</reference>
<name>A0A172TC62_9DEIO</name>
<feature type="compositionally biased region" description="Basic and acidic residues" evidence="1">
    <location>
        <begin position="135"/>
        <end position="151"/>
    </location>
</feature>
<accession>A0A172TC62</accession>
<organism evidence="2 3">
    <name type="scientific">Deinococcus puniceus</name>
    <dbReference type="NCBI Taxonomy" id="1182568"/>
    <lineage>
        <taxon>Bacteria</taxon>
        <taxon>Thermotogati</taxon>
        <taxon>Deinococcota</taxon>
        <taxon>Deinococci</taxon>
        <taxon>Deinococcales</taxon>
        <taxon>Deinococcaceae</taxon>
        <taxon>Deinococcus</taxon>
    </lineage>
</organism>
<dbReference type="OrthoDB" id="9857777at2"/>
<dbReference type="KEGG" id="dpu:SU48_12185"/>